<organism evidence="2 3">
    <name type="scientific">Syntrophomonas zehnderi OL-4</name>
    <dbReference type="NCBI Taxonomy" id="690567"/>
    <lineage>
        <taxon>Bacteria</taxon>
        <taxon>Bacillati</taxon>
        <taxon>Bacillota</taxon>
        <taxon>Clostridia</taxon>
        <taxon>Eubacteriales</taxon>
        <taxon>Syntrophomonadaceae</taxon>
        <taxon>Syntrophomonas</taxon>
    </lineage>
</organism>
<dbReference type="InterPro" id="IPR012340">
    <property type="entry name" value="NA-bd_OB-fold"/>
</dbReference>
<sequence>MADLKPEGYRHVADTWEVLFQMKERERPVEAQVGAIDYVDGKPVWILVFPDYPGIKGYVPDQETGVDASLISRFVGQDIIVKIKGIDRENNIIACSRKEIVKEAAEDLQKKLTAGDIIPVTVRAIVIIDNISTLIVDVGGGVLVDVPRSQAVIRRAATLREQYHIGETVNAMVVSVNPLQVSVRAARPDPWSQADYKRGQFISGTVYRVVDGNVLIEPDLTPGVLGLAPIPLMGDVQKGYRVSCKVRYFSAEQKKLHLYLVNRLL</sequence>
<dbReference type="EMBL" id="CGIH01000009">
    <property type="protein sequence ID" value="CFX16081.1"/>
    <property type="molecule type" value="Genomic_DNA"/>
</dbReference>
<reference evidence="2 3" key="1">
    <citation type="submission" date="2015-03" db="EMBL/GenBank/DDBJ databases">
        <authorList>
            <person name="Murphy D."/>
        </authorList>
    </citation>
    <scope>NUCLEOTIDE SEQUENCE [LARGE SCALE GENOMIC DNA]</scope>
    <source>
        <strain evidence="2 3">OL-4</strain>
    </source>
</reference>
<dbReference type="GO" id="GO:0003676">
    <property type="term" value="F:nucleic acid binding"/>
    <property type="evidence" value="ECO:0007669"/>
    <property type="project" value="InterPro"/>
</dbReference>
<keyword evidence="3" id="KW-1185">Reference proteome</keyword>
<dbReference type="Gene3D" id="2.40.50.140">
    <property type="entry name" value="Nucleic acid-binding proteins"/>
    <property type="match status" value="1"/>
</dbReference>
<proteinExistence type="predicted"/>
<dbReference type="InterPro" id="IPR003029">
    <property type="entry name" value="S1_domain"/>
</dbReference>
<accession>A0A0E3W2R9</accession>
<feature type="domain" description="S1 motif" evidence="1">
    <location>
        <begin position="199"/>
        <end position="261"/>
    </location>
</feature>
<name>A0A0E3W2R9_9FIRM</name>
<evidence type="ECO:0000259" key="1">
    <source>
        <dbReference type="PROSITE" id="PS50126"/>
    </source>
</evidence>
<evidence type="ECO:0000313" key="2">
    <source>
        <dbReference type="EMBL" id="CFX16081.1"/>
    </source>
</evidence>
<dbReference type="PROSITE" id="PS50126">
    <property type="entry name" value="S1"/>
    <property type="match status" value="2"/>
</dbReference>
<feature type="domain" description="S1 motif" evidence="1">
    <location>
        <begin position="115"/>
        <end position="188"/>
    </location>
</feature>
<dbReference type="AlphaFoldDB" id="A0A0E3W2R9"/>
<dbReference type="RefSeq" id="WP_046495769.1">
    <property type="nucleotide sequence ID" value="NZ_CGIH01000009.1"/>
</dbReference>
<protein>
    <submittedName>
        <fullName evidence="2">Nucleic acid-binding, OB-fold</fullName>
    </submittedName>
</protein>
<dbReference type="Proteomes" id="UP000045545">
    <property type="component" value="Unassembled WGS sequence"/>
</dbReference>
<dbReference type="SUPFAM" id="SSF50249">
    <property type="entry name" value="Nucleic acid-binding proteins"/>
    <property type="match status" value="2"/>
</dbReference>
<dbReference type="STRING" id="690567.665"/>
<dbReference type="SMART" id="SM00316">
    <property type="entry name" value="S1"/>
    <property type="match status" value="2"/>
</dbReference>
<gene>
    <name evidence="2" type="ORF">665</name>
</gene>
<evidence type="ECO:0000313" key="3">
    <source>
        <dbReference type="Proteomes" id="UP000045545"/>
    </source>
</evidence>
<dbReference type="OrthoDB" id="9793609at2"/>